<accession>A0A1H4QR06</accession>
<evidence type="ECO:0000259" key="4">
    <source>
        <dbReference type="PROSITE" id="PS50995"/>
    </source>
</evidence>
<dbReference type="Pfam" id="PF01047">
    <property type="entry name" value="MarR"/>
    <property type="match status" value="1"/>
</dbReference>
<keyword evidence="2 5" id="KW-0238">DNA-binding</keyword>
<keyword evidence="6" id="KW-1185">Reference proteome</keyword>
<dbReference type="RefSeq" id="WP_090376305.1">
    <property type="nucleotide sequence ID" value="NZ_FNSC01000001.1"/>
</dbReference>
<gene>
    <name evidence="5" type="ORF">SAMN05421553_0517</name>
</gene>
<dbReference type="InterPro" id="IPR000835">
    <property type="entry name" value="HTH_MarR-typ"/>
</dbReference>
<dbReference type="OrthoDB" id="32523at2"/>
<sequence>MHPSRPADAVDLILQQWAQERPDLDVSPMGVIGRIGRCSALLRRELLPVFERFGLSAWEFDVLATLRRSGAPYCLAPTALFSALMITSGTMTRQLQQLEAAGRISRIPNPSDARSLLVQLTPAGLELIDQAVEAHVDNEARILAALPVAICNQLDDGLSALLAILEPVQK</sequence>
<keyword evidence="3" id="KW-0804">Transcription</keyword>
<feature type="domain" description="HTH marR-type" evidence="4">
    <location>
        <begin position="28"/>
        <end position="170"/>
    </location>
</feature>
<dbReference type="Gene3D" id="1.10.10.10">
    <property type="entry name" value="Winged helix-like DNA-binding domain superfamily/Winged helix DNA-binding domain"/>
    <property type="match status" value="1"/>
</dbReference>
<dbReference type="STRING" id="53406.SAMN05421553_0517"/>
<name>A0A1H4QR06_PSEAG</name>
<dbReference type="GO" id="GO:0003700">
    <property type="term" value="F:DNA-binding transcription factor activity"/>
    <property type="evidence" value="ECO:0007669"/>
    <property type="project" value="InterPro"/>
</dbReference>
<evidence type="ECO:0000256" key="1">
    <source>
        <dbReference type="ARBA" id="ARBA00023015"/>
    </source>
</evidence>
<dbReference type="PROSITE" id="PS50995">
    <property type="entry name" value="HTH_MARR_2"/>
    <property type="match status" value="1"/>
</dbReference>
<dbReference type="GO" id="GO:0003677">
    <property type="term" value="F:DNA binding"/>
    <property type="evidence" value="ECO:0007669"/>
    <property type="project" value="UniProtKB-KW"/>
</dbReference>
<evidence type="ECO:0000313" key="6">
    <source>
        <dbReference type="Proteomes" id="UP000242849"/>
    </source>
</evidence>
<dbReference type="InterPro" id="IPR036388">
    <property type="entry name" value="WH-like_DNA-bd_sf"/>
</dbReference>
<dbReference type="SUPFAM" id="SSF46785">
    <property type="entry name" value="Winged helix' DNA-binding domain"/>
    <property type="match status" value="1"/>
</dbReference>
<dbReference type="PANTHER" id="PTHR42756:SF1">
    <property type="entry name" value="TRANSCRIPTIONAL REPRESSOR OF EMRAB OPERON"/>
    <property type="match status" value="1"/>
</dbReference>
<keyword evidence="1" id="KW-0805">Transcription regulation</keyword>
<proteinExistence type="predicted"/>
<evidence type="ECO:0000256" key="3">
    <source>
        <dbReference type="ARBA" id="ARBA00023163"/>
    </source>
</evidence>
<dbReference type="AlphaFoldDB" id="A0A1H4QR06"/>
<dbReference type="EMBL" id="FNSC01000001">
    <property type="protein sequence ID" value="SEC22090.1"/>
    <property type="molecule type" value="Genomic_DNA"/>
</dbReference>
<dbReference type="PRINTS" id="PR00598">
    <property type="entry name" value="HTHMARR"/>
</dbReference>
<organism evidence="5 6">
    <name type="scientific">Pseudomonas anguilliseptica</name>
    <dbReference type="NCBI Taxonomy" id="53406"/>
    <lineage>
        <taxon>Bacteria</taxon>
        <taxon>Pseudomonadati</taxon>
        <taxon>Pseudomonadota</taxon>
        <taxon>Gammaproteobacteria</taxon>
        <taxon>Pseudomonadales</taxon>
        <taxon>Pseudomonadaceae</taxon>
        <taxon>Pseudomonas</taxon>
    </lineage>
</organism>
<dbReference type="InterPro" id="IPR036390">
    <property type="entry name" value="WH_DNA-bd_sf"/>
</dbReference>
<evidence type="ECO:0000256" key="2">
    <source>
        <dbReference type="ARBA" id="ARBA00023125"/>
    </source>
</evidence>
<reference evidence="6" key="1">
    <citation type="submission" date="2016-10" db="EMBL/GenBank/DDBJ databases">
        <authorList>
            <person name="Varghese N."/>
            <person name="Submissions S."/>
        </authorList>
    </citation>
    <scope>NUCLEOTIDE SEQUENCE [LARGE SCALE GENOMIC DNA]</scope>
    <source>
        <strain evidence="6">DSM 12111</strain>
    </source>
</reference>
<dbReference type="SMART" id="SM00347">
    <property type="entry name" value="HTH_MARR"/>
    <property type="match status" value="1"/>
</dbReference>
<dbReference type="PANTHER" id="PTHR42756">
    <property type="entry name" value="TRANSCRIPTIONAL REGULATOR, MARR"/>
    <property type="match status" value="1"/>
</dbReference>
<dbReference type="Proteomes" id="UP000242849">
    <property type="component" value="Unassembled WGS sequence"/>
</dbReference>
<evidence type="ECO:0000313" key="5">
    <source>
        <dbReference type="EMBL" id="SEC22090.1"/>
    </source>
</evidence>
<protein>
    <submittedName>
        <fullName evidence="5">DNA-binding transcriptional regulator, MarR family</fullName>
    </submittedName>
</protein>